<sequence>MIDREETLLATDNPARKINQDVYSRTIGGAIDMFSTICTMNPTIGGMAIRRACARTTVFMGPAGWGQPGLLVRNL</sequence>
<protein>
    <submittedName>
        <fullName evidence="1">Uncharacterized protein</fullName>
    </submittedName>
</protein>
<organism evidence="1 2">
    <name type="scientific">Bradyrhizobium retamae</name>
    <dbReference type="NCBI Taxonomy" id="1300035"/>
    <lineage>
        <taxon>Bacteria</taxon>
        <taxon>Pseudomonadati</taxon>
        <taxon>Pseudomonadota</taxon>
        <taxon>Alphaproteobacteria</taxon>
        <taxon>Hyphomicrobiales</taxon>
        <taxon>Nitrobacteraceae</taxon>
        <taxon>Bradyrhizobium</taxon>
    </lineage>
</organism>
<accession>A0A0R3M4S9</accession>
<keyword evidence="2" id="KW-1185">Reference proteome</keyword>
<dbReference type="EMBL" id="LLYA01000231">
    <property type="protein sequence ID" value="KRR14945.1"/>
    <property type="molecule type" value="Genomic_DNA"/>
</dbReference>
<proteinExistence type="predicted"/>
<name>A0A0R3M4S9_9BRAD</name>
<evidence type="ECO:0000313" key="2">
    <source>
        <dbReference type="Proteomes" id="UP000052023"/>
    </source>
</evidence>
<gene>
    <name evidence="1" type="ORF">CQ13_37600</name>
</gene>
<reference evidence="1 2" key="1">
    <citation type="submission" date="2014-03" db="EMBL/GenBank/DDBJ databases">
        <title>Bradyrhizobium valentinum sp. nov., isolated from effective nodules of Lupinus mariae-josephae, a lupine endemic of basic-lime soils in Eastern Spain.</title>
        <authorList>
            <person name="Duran D."/>
            <person name="Rey L."/>
            <person name="Navarro A."/>
            <person name="Busquets A."/>
            <person name="Imperial J."/>
            <person name="Ruiz-Argueso T."/>
        </authorList>
    </citation>
    <scope>NUCLEOTIDE SEQUENCE [LARGE SCALE GENOMIC DNA]</scope>
    <source>
        <strain evidence="1 2">Ro19</strain>
    </source>
</reference>
<dbReference type="AlphaFoldDB" id="A0A0R3M4S9"/>
<evidence type="ECO:0000313" key="1">
    <source>
        <dbReference type="EMBL" id="KRR14945.1"/>
    </source>
</evidence>
<comment type="caution">
    <text evidence="1">The sequence shown here is derived from an EMBL/GenBank/DDBJ whole genome shotgun (WGS) entry which is preliminary data.</text>
</comment>
<dbReference type="Proteomes" id="UP000052023">
    <property type="component" value="Unassembled WGS sequence"/>
</dbReference>